<feature type="transmembrane region" description="Helical" evidence="1">
    <location>
        <begin position="86"/>
        <end position="103"/>
    </location>
</feature>
<feature type="transmembrane region" description="Helical" evidence="1">
    <location>
        <begin position="20"/>
        <end position="53"/>
    </location>
</feature>
<name>A0ABS6SHS6_9SPHN</name>
<evidence type="ECO:0000313" key="3">
    <source>
        <dbReference type="Proteomes" id="UP000722336"/>
    </source>
</evidence>
<dbReference type="PANTHER" id="PTHR35813">
    <property type="entry name" value="INNER MEMBRANE PROTEIN YBAN"/>
    <property type="match status" value="1"/>
</dbReference>
<gene>
    <name evidence="2" type="ORF">KCG44_11755</name>
</gene>
<evidence type="ECO:0000313" key="2">
    <source>
        <dbReference type="EMBL" id="MBV7257461.1"/>
    </source>
</evidence>
<evidence type="ECO:0000256" key="1">
    <source>
        <dbReference type="SAM" id="Phobius"/>
    </source>
</evidence>
<sequence length="130" mass="14192">MEKDGEDDKQPAGPLRHLWFALGVMFLGLGAVGAVLPIMPTVVFLIVAAACFARSNPAWEARLMRHPVFGPHITAWRERKAVSRAGKWWATVGLGGGAIFSLFTLLPPFSFITPAVAAIVLPWLWSRPES</sequence>
<dbReference type="PANTHER" id="PTHR35813:SF1">
    <property type="entry name" value="INNER MEMBRANE PROTEIN YBAN"/>
    <property type="match status" value="1"/>
</dbReference>
<accession>A0ABS6SHS6</accession>
<protein>
    <submittedName>
        <fullName evidence="2">YbaN family protein</fullName>
    </submittedName>
</protein>
<reference evidence="2 3" key="1">
    <citation type="submission" date="2021-04" db="EMBL/GenBank/DDBJ databases">
        <authorList>
            <person name="Pira H."/>
            <person name="Risdian C."/>
            <person name="Wink J."/>
        </authorList>
    </citation>
    <scope>NUCLEOTIDE SEQUENCE [LARGE SCALE GENOMIC DNA]</scope>
    <source>
        <strain evidence="2 3">WHA3</strain>
    </source>
</reference>
<dbReference type="EMBL" id="JAGSPA010000003">
    <property type="protein sequence ID" value="MBV7257461.1"/>
    <property type="molecule type" value="Genomic_DNA"/>
</dbReference>
<dbReference type="RefSeq" id="WP_218446266.1">
    <property type="nucleotide sequence ID" value="NZ_JAGSPA010000003.1"/>
</dbReference>
<dbReference type="PIRSF" id="PIRSF016789">
    <property type="entry name" value="DUF454"/>
    <property type="match status" value="1"/>
</dbReference>
<comment type="caution">
    <text evidence="2">The sequence shown here is derived from an EMBL/GenBank/DDBJ whole genome shotgun (WGS) entry which is preliminary data.</text>
</comment>
<dbReference type="Pfam" id="PF04304">
    <property type="entry name" value="DUF454"/>
    <property type="match status" value="1"/>
</dbReference>
<dbReference type="Proteomes" id="UP000722336">
    <property type="component" value="Unassembled WGS sequence"/>
</dbReference>
<organism evidence="2 3">
    <name type="scientific">Pacificimonas pallii</name>
    <dbReference type="NCBI Taxonomy" id="2827236"/>
    <lineage>
        <taxon>Bacteria</taxon>
        <taxon>Pseudomonadati</taxon>
        <taxon>Pseudomonadota</taxon>
        <taxon>Alphaproteobacteria</taxon>
        <taxon>Sphingomonadales</taxon>
        <taxon>Sphingosinicellaceae</taxon>
        <taxon>Pacificimonas</taxon>
    </lineage>
</organism>
<keyword evidence="1" id="KW-0472">Membrane</keyword>
<keyword evidence="1" id="KW-0812">Transmembrane</keyword>
<keyword evidence="3" id="KW-1185">Reference proteome</keyword>
<proteinExistence type="predicted"/>
<dbReference type="InterPro" id="IPR007401">
    <property type="entry name" value="DUF454"/>
</dbReference>
<keyword evidence="1" id="KW-1133">Transmembrane helix</keyword>